<protein>
    <submittedName>
        <fullName evidence="2">Transglutaminase</fullName>
    </submittedName>
</protein>
<dbReference type="PANTHER" id="PTHR33490:SF12">
    <property type="entry name" value="BLL5557 PROTEIN"/>
    <property type="match status" value="1"/>
</dbReference>
<dbReference type="PANTHER" id="PTHR33490">
    <property type="entry name" value="BLR5614 PROTEIN-RELATED"/>
    <property type="match status" value="1"/>
</dbReference>
<proteinExistence type="predicted"/>
<gene>
    <name evidence="2" type="ORF">MOTC310_05080</name>
</gene>
<reference evidence="2 3" key="1">
    <citation type="journal article" date="2012" name="Genet. Mol. Biol.">
        <title>Analysis of 16S rRNA and mxaF genes revealing insights into Methylobacterium niche-specific plant association.</title>
        <authorList>
            <person name="Dourado M.N."/>
            <person name="Andreote F.D."/>
            <person name="Dini-Andreote F."/>
            <person name="Conti R."/>
            <person name="Araujo J.M."/>
            <person name="Araujo W.L."/>
        </authorList>
    </citation>
    <scope>NUCLEOTIDE SEQUENCE [LARGE SCALE GENOMIC DNA]</scope>
    <source>
        <strain evidence="2 3">TC3-10</strain>
    </source>
</reference>
<evidence type="ECO:0000313" key="2">
    <source>
        <dbReference type="EMBL" id="MEE7489874.1"/>
    </source>
</evidence>
<name>A0ABU7TK38_9HYPH</name>
<dbReference type="Proteomes" id="UP001355206">
    <property type="component" value="Unassembled WGS sequence"/>
</dbReference>
<dbReference type="Pfam" id="PF01841">
    <property type="entry name" value="Transglut_core"/>
    <property type="match status" value="1"/>
</dbReference>
<dbReference type="InterPro" id="IPR002931">
    <property type="entry name" value="Transglutaminase-like"/>
</dbReference>
<evidence type="ECO:0000313" key="3">
    <source>
        <dbReference type="Proteomes" id="UP001355206"/>
    </source>
</evidence>
<evidence type="ECO:0000259" key="1">
    <source>
        <dbReference type="SMART" id="SM00460"/>
    </source>
</evidence>
<accession>A0ABU7TK38</accession>
<dbReference type="Gene3D" id="3.10.620.30">
    <property type="match status" value="1"/>
</dbReference>
<dbReference type="RefSeq" id="WP_331301010.1">
    <property type="nucleotide sequence ID" value="NZ_MLCA01000001.1"/>
</dbReference>
<feature type="domain" description="Transglutaminase-like" evidence="1">
    <location>
        <begin position="161"/>
        <end position="231"/>
    </location>
</feature>
<dbReference type="Gene3D" id="2.60.40.2250">
    <property type="match status" value="1"/>
</dbReference>
<sequence>MHIRAGFSIAFDTFGSTPMNLLLNVRPERAGDLLTPEVITFEPPVAATRHVDGFGNVCTRIVAPGGRITMAVDFTIADSGRPDDQAPGARQIAVQDLPDDVMVYLLGSRYCDIDKLSQIAWSQFGGTPEGWARVQAIVDFAHSRLRFDYQQADATRTAFDGYNQRVGVCRDFAHLAITLCRCMNIPARYATGYLGDIGVPKDPAPMDFSAWFEVFLDGPEGPRWYTFDARHNRPRIGRIVMARGRDATDCALTTSFGAAHLVRFDVHTDDVPAAPDVLARAA</sequence>
<dbReference type="EMBL" id="MLCA01000001">
    <property type="protein sequence ID" value="MEE7489874.1"/>
    <property type="molecule type" value="Genomic_DNA"/>
</dbReference>
<dbReference type="SMART" id="SM00460">
    <property type="entry name" value="TGc"/>
    <property type="match status" value="1"/>
</dbReference>
<keyword evidence="3" id="KW-1185">Reference proteome</keyword>
<dbReference type="InterPro" id="IPR038765">
    <property type="entry name" value="Papain-like_cys_pep_sf"/>
</dbReference>
<organism evidence="2 3">
    <name type="scientific">Methylobacterium oryzae</name>
    <dbReference type="NCBI Taxonomy" id="334852"/>
    <lineage>
        <taxon>Bacteria</taxon>
        <taxon>Pseudomonadati</taxon>
        <taxon>Pseudomonadota</taxon>
        <taxon>Alphaproteobacteria</taxon>
        <taxon>Hyphomicrobiales</taxon>
        <taxon>Methylobacteriaceae</taxon>
        <taxon>Methylobacterium</taxon>
    </lineage>
</organism>
<comment type="caution">
    <text evidence="2">The sequence shown here is derived from an EMBL/GenBank/DDBJ whole genome shotgun (WGS) entry which is preliminary data.</text>
</comment>
<dbReference type="SUPFAM" id="SSF54001">
    <property type="entry name" value="Cysteine proteinases"/>
    <property type="match status" value="1"/>
</dbReference>